<feature type="domain" description="Aldehyde dehydrogenase" evidence="3">
    <location>
        <begin position="9"/>
        <end position="249"/>
    </location>
</feature>
<dbReference type="FunFam" id="3.40.605.10:FF:000007">
    <property type="entry name" value="NAD/NADP-dependent betaine aldehyde dehydrogenase"/>
    <property type="match status" value="1"/>
</dbReference>
<gene>
    <name evidence="4" type="ORF">K8G79_10335</name>
</gene>
<sequence length="249" mass="26158">MRMYVAGQWIDTAKHIDVLNPYDGAVVDTVPCAESGDIEKALESAARGARTMAALSGYDRYRILTAAAGLLETQSEEFAATITLEEGKSLAESRFEVSRAVQTLTLSGEEAKRLHGETVPFDGAPGGSGKFGFTLRVPCGVVVAISPFNFPLNLVCHKVGPAMAAGNAVVIKPATDTPLSALKLTEILLEAGLPAEGIACLTGSGAVIGDALCSDRRVRKITFTGSRDVGERICRMAGIKKVTMELGSN</sequence>
<dbReference type="PANTHER" id="PTHR42991">
    <property type="entry name" value="ALDEHYDE DEHYDROGENASE"/>
    <property type="match status" value="1"/>
</dbReference>
<dbReference type="InterPro" id="IPR015590">
    <property type="entry name" value="Aldehyde_DH_dom"/>
</dbReference>
<reference evidence="4 5" key="1">
    <citation type="journal article" date="2021" name="bioRxiv">
        <title>Unraveling nitrogen, sulfur and carbon metabolic pathways and microbial community transcriptional responses to substrate deprivation and toxicity stresses in a bioreactor mimicking anoxic brackish coastal sediment conditions.</title>
        <authorList>
            <person name="Martins P.D."/>
            <person name="Echeveste M.J."/>
            <person name="Arshad A."/>
            <person name="Kurth J."/>
            <person name="Ouboter H."/>
            <person name="Jetten M.S.M."/>
            <person name="Welte C.U."/>
        </authorList>
    </citation>
    <scope>NUCLEOTIDE SEQUENCE [LARGE SCALE GENOMIC DNA]</scope>
    <source>
        <strain evidence="4">MAG_38</strain>
    </source>
</reference>
<keyword evidence="2" id="KW-0560">Oxidoreductase</keyword>
<dbReference type="GO" id="GO:0008911">
    <property type="term" value="F:lactaldehyde dehydrogenase (NAD+) activity"/>
    <property type="evidence" value="ECO:0007669"/>
    <property type="project" value="TreeGrafter"/>
</dbReference>
<dbReference type="InterPro" id="IPR051020">
    <property type="entry name" value="ALDH-related_metabolic_enz"/>
</dbReference>
<name>A0AAJ1ETT8_9BACT</name>
<comment type="caution">
    <text evidence="4">The sequence shown here is derived from an EMBL/GenBank/DDBJ whole genome shotgun (WGS) entry which is preliminary data.</text>
</comment>
<comment type="similarity">
    <text evidence="1">Belongs to the aldehyde dehydrogenase family.</text>
</comment>
<dbReference type="SUPFAM" id="SSF53720">
    <property type="entry name" value="ALDH-like"/>
    <property type="match status" value="1"/>
</dbReference>
<evidence type="ECO:0000259" key="3">
    <source>
        <dbReference type="Pfam" id="PF00171"/>
    </source>
</evidence>
<evidence type="ECO:0000313" key="5">
    <source>
        <dbReference type="Proteomes" id="UP001197609"/>
    </source>
</evidence>
<protein>
    <submittedName>
        <fullName evidence="4">Aldehyde dehydrogenase family protein</fullName>
    </submittedName>
</protein>
<dbReference type="Pfam" id="PF00171">
    <property type="entry name" value="Aldedh"/>
    <property type="match status" value="1"/>
</dbReference>
<dbReference type="Proteomes" id="UP001197609">
    <property type="component" value="Unassembled WGS sequence"/>
</dbReference>
<dbReference type="EMBL" id="JAIOIU010000129">
    <property type="protein sequence ID" value="MBZ0160514.1"/>
    <property type="molecule type" value="Genomic_DNA"/>
</dbReference>
<proteinExistence type="inferred from homology"/>
<dbReference type="Gene3D" id="3.40.605.10">
    <property type="entry name" value="Aldehyde Dehydrogenase, Chain A, domain 1"/>
    <property type="match status" value="1"/>
</dbReference>
<feature type="non-terminal residue" evidence="4">
    <location>
        <position position="249"/>
    </location>
</feature>
<dbReference type="InterPro" id="IPR016161">
    <property type="entry name" value="Ald_DH/histidinol_DH"/>
</dbReference>
<dbReference type="InterPro" id="IPR016162">
    <property type="entry name" value="Ald_DH_N"/>
</dbReference>
<dbReference type="AlphaFoldDB" id="A0AAJ1ETT8"/>
<accession>A0AAJ1ETT8</accession>
<evidence type="ECO:0000313" key="4">
    <source>
        <dbReference type="EMBL" id="MBZ0160514.1"/>
    </source>
</evidence>
<evidence type="ECO:0000256" key="1">
    <source>
        <dbReference type="ARBA" id="ARBA00009986"/>
    </source>
</evidence>
<organism evidence="4 5">
    <name type="scientific">Candidatus Methylomirabilis tolerans</name>
    <dbReference type="NCBI Taxonomy" id="3123416"/>
    <lineage>
        <taxon>Bacteria</taxon>
        <taxon>Candidatus Methylomirabilota</taxon>
        <taxon>Candidatus Methylomirabilia</taxon>
        <taxon>Candidatus Methylomirabilales</taxon>
        <taxon>Candidatus Methylomirabilaceae</taxon>
        <taxon>Candidatus Methylomirabilis</taxon>
    </lineage>
</organism>
<dbReference type="PANTHER" id="PTHR42991:SF1">
    <property type="entry name" value="ALDEHYDE DEHYDROGENASE"/>
    <property type="match status" value="1"/>
</dbReference>
<evidence type="ECO:0000256" key="2">
    <source>
        <dbReference type="ARBA" id="ARBA00023002"/>
    </source>
</evidence>